<reference evidence="4 5" key="1">
    <citation type="submission" date="2014-07" db="EMBL/GenBank/DDBJ databases">
        <authorList>
            <person name="McCorrison J."/>
            <person name="Sanka R."/>
            <person name="Torralba M."/>
            <person name="Gillis M."/>
            <person name="Haft D.H."/>
            <person name="Methe B."/>
            <person name="Sutton G."/>
            <person name="Nelson K.E."/>
        </authorList>
    </citation>
    <scope>NUCLEOTIDE SEQUENCE [LARGE SCALE GENOMIC DNA]</scope>
    <source>
        <strain evidence="4 5">DNF00853</strain>
    </source>
</reference>
<sequence>MQTQKDEIKERIIAVARQEFIANGVKNTSMQRIASLSGIAVGNIYHYFKSKDHLFRCVIHPLLKAFETYRQNANQSSYATLDIFRYDSYLEGMKELVTSLVVPYRDELKLLLNEADDTSLHHAIDKMIEQQSIDGMNYIKRMKQQYPYINDQISPHFLRVLCNLWKEVIKEIVMHDNLTPKEQESLILDYVKFDVGGWKYMMNIQDTLDLETDD</sequence>
<dbReference type="GO" id="GO:0003677">
    <property type="term" value="F:DNA binding"/>
    <property type="evidence" value="ECO:0007669"/>
    <property type="project" value="UniProtKB-UniRule"/>
</dbReference>
<feature type="DNA-binding region" description="H-T-H motif" evidence="2">
    <location>
        <begin position="29"/>
        <end position="48"/>
    </location>
</feature>
<dbReference type="AlphaFoldDB" id="A0A095ZJ87"/>
<dbReference type="InterPro" id="IPR050624">
    <property type="entry name" value="HTH-type_Tx_Regulator"/>
</dbReference>
<dbReference type="Pfam" id="PF00440">
    <property type="entry name" value="TetR_N"/>
    <property type="match status" value="1"/>
</dbReference>
<evidence type="ECO:0000256" key="1">
    <source>
        <dbReference type="ARBA" id="ARBA00023125"/>
    </source>
</evidence>
<dbReference type="PROSITE" id="PS50977">
    <property type="entry name" value="HTH_TETR_2"/>
    <property type="match status" value="1"/>
</dbReference>
<dbReference type="EMBL" id="JRNN01000069">
    <property type="protein sequence ID" value="KGF34436.1"/>
    <property type="molecule type" value="Genomic_DNA"/>
</dbReference>
<feature type="domain" description="HTH tetR-type" evidence="3">
    <location>
        <begin position="6"/>
        <end position="66"/>
    </location>
</feature>
<dbReference type="SUPFAM" id="SSF46689">
    <property type="entry name" value="Homeodomain-like"/>
    <property type="match status" value="1"/>
</dbReference>
<protein>
    <submittedName>
        <fullName evidence="4">TetR family transcriptional regulator</fullName>
    </submittedName>
</protein>
<evidence type="ECO:0000259" key="3">
    <source>
        <dbReference type="PROSITE" id="PS50977"/>
    </source>
</evidence>
<dbReference type="PROSITE" id="PS01081">
    <property type="entry name" value="HTH_TETR_1"/>
    <property type="match status" value="1"/>
</dbReference>
<dbReference type="PANTHER" id="PTHR43479:SF11">
    <property type="entry name" value="ACREF_ENVCD OPERON REPRESSOR-RELATED"/>
    <property type="match status" value="1"/>
</dbReference>
<dbReference type="PANTHER" id="PTHR43479">
    <property type="entry name" value="ACREF/ENVCD OPERON REPRESSOR-RELATED"/>
    <property type="match status" value="1"/>
</dbReference>
<dbReference type="Gene3D" id="1.10.357.10">
    <property type="entry name" value="Tetracycline Repressor, domain 2"/>
    <property type="match status" value="1"/>
</dbReference>
<dbReference type="RefSeq" id="WP_023057978.1">
    <property type="nucleotide sequence ID" value="NZ_JRNN01000069.1"/>
</dbReference>
<organism evidence="4 5">
    <name type="scientific">Hoylesella buccalis DNF00853</name>
    <dbReference type="NCBI Taxonomy" id="1401074"/>
    <lineage>
        <taxon>Bacteria</taxon>
        <taxon>Pseudomonadati</taxon>
        <taxon>Bacteroidota</taxon>
        <taxon>Bacteroidia</taxon>
        <taxon>Bacteroidales</taxon>
        <taxon>Prevotellaceae</taxon>
        <taxon>Hoylesella</taxon>
    </lineage>
</organism>
<accession>A0A095ZJ87</accession>
<dbReference type="OrthoDB" id="6430772at2"/>
<evidence type="ECO:0000313" key="5">
    <source>
        <dbReference type="Proteomes" id="UP000029556"/>
    </source>
</evidence>
<dbReference type="Proteomes" id="UP000029556">
    <property type="component" value="Unassembled WGS sequence"/>
</dbReference>
<keyword evidence="1 2" id="KW-0238">DNA-binding</keyword>
<dbReference type="InterPro" id="IPR009057">
    <property type="entry name" value="Homeodomain-like_sf"/>
</dbReference>
<evidence type="ECO:0000313" key="4">
    <source>
        <dbReference type="EMBL" id="KGF34436.1"/>
    </source>
</evidence>
<dbReference type="PRINTS" id="PR00455">
    <property type="entry name" value="HTHTETR"/>
</dbReference>
<dbReference type="InterPro" id="IPR023772">
    <property type="entry name" value="DNA-bd_HTH_TetR-type_CS"/>
</dbReference>
<dbReference type="InterPro" id="IPR001647">
    <property type="entry name" value="HTH_TetR"/>
</dbReference>
<proteinExistence type="predicted"/>
<evidence type="ECO:0000256" key="2">
    <source>
        <dbReference type="PROSITE-ProRule" id="PRU00335"/>
    </source>
</evidence>
<gene>
    <name evidence="4" type="ORF">HMPREF2137_07870</name>
</gene>
<comment type="caution">
    <text evidence="4">The sequence shown here is derived from an EMBL/GenBank/DDBJ whole genome shotgun (WGS) entry which is preliminary data.</text>
</comment>
<name>A0A095ZJ87_9BACT</name>